<comment type="similarity">
    <text evidence="2">Belongs to the krueppel C2H2-type zinc-finger protein family.</text>
</comment>
<keyword evidence="8" id="KW-0238">DNA-binding</keyword>
<dbReference type="InterPro" id="IPR013087">
    <property type="entry name" value="Znf_C2H2_type"/>
</dbReference>
<keyword evidence="6" id="KW-0862">Zinc</keyword>
<evidence type="ECO:0000256" key="12">
    <source>
        <dbReference type="SAM" id="MobiDB-lite"/>
    </source>
</evidence>
<dbReference type="InterPro" id="IPR036236">
    <property type="entry name" value="Znf_C2H2_sf"/>
</dbReference>
<keyword evidence="5 11" id="KW-0863">Zinc-finger</keyword>
<feature type="domain" description="C2H2-type" evidence="13">
    <location>
        <begin position="438"/>
        <end position="461"/>
    </location>
</feature>
<dbReference type="Pfam" id="PF00096">
    <property type="entry name" value="zf-C2H2"/>
    <property type="match status" value="6"/>
</dbReference>
<feature type="domain" description="C2H2-type" evidence="13">
    <location>
        <begin position="257"/>
        <end position="279"/>
    </location>
</feature>
<keyword evidence="3" id="KW-0479">Metal-binding</keyword>
<dbReference type="SMART" id="SM00355">
    <property type="entry name" value="ZnF_C2H2"/>
    <property type="match status" value="8"/>
</dbReference>
<keyword evidence="4" id="KW-0677">Repeat</keyword>
<feature type="domain" description="C2H2-type" evidence="13">
    <location>
        <begin position="394"/>
        <end position="422"/>
    </location>
</feature>
<comment type="caution">
    <text evidence="14">The sequence shown here is derived from an EMBL/GenBank/DDBJ whole genome shotgun (WGS) entry which is preliminary data.</text>
</comment>
<evidence type="ECO:0000256" key="9">
    <source>
        <dbReference type="ARBA" id="ARBA00023163"/>
    </source>
</evidence>
<keyword evidence="7" id="KW-0805">Transcription regulation</keyword>
<evidence type="ECO:0000256" key="7">
    <source>
        <dbReference type="ARBA" id="ARBA00023015"/>
    </source>
</evidence>
<evidence type="ECO:0000256" key="2">
    <source>
        <dbReference type="ARBA" id="ARBA00006991"/>
    </source>
</evidence>
<organism evidence="14 15">
    <name type="scientific">Aldrovandia affinis</name>
    <dbReference type="NCBI Taxonomy" id="143900"/>
    <lineage>
        <taxon>Eukaryota</taxon>
        <taxon>Metazoa</taxon>
        <taxon>Chordata</taxon>
        <taxon>Craniata</taxon>
        <taxon>Vertebrata</taxon>
        <taxon>Euteleostomi</taxon>
        <taxon>Actinopterygii</taxon>
        <taxon>Neopterygii</taxon>
        <taxon>Teleostei</taxon>
        <taxon>Notacanthiformes</taxon>
        <taxon>Halosauridae</taxon>
        <taxon>Aldrovandia</taxon>
    </lineage>
</organism>
<sequence>MAAVYTAKGGRLATDVEELPSKSKQAGVKRVIAPQLINAKMIKVEESSEDEDPSHAEPIPTRHRSQTAAMDATPAIAIKEERIEDDEYVQIKLVDVDESLEERTENNESDRDNESIDGDWLFRCVDCGEAFGQREAYLEHQREHIHDGPIVCLDSDSQWDDLLVSEDGGRRTLCCAICGRKFSNSRGFFTHQLKHRNQALKQEPGAEVGVPKQRLFKCEDCGKSYSSIGLCLNHQRSHKQASKSVFHQLAHLKKKSFQCPTCGRSYSRASALDAHRRCHEVKLIKSRNSGIEKSPSTHEHAVENGELAVKEEKKHKPLYECGECGRAFRTSTGLSTHQRFTSHLKYSEAKLKEDTKKSFSCPECDKSFLSNTALAIHQRWHIRRAKISSSGQSLSCEECGKVFTSLTFYDKHQRIVHSGETPAKSFLHQVCQLKKKAFECQDCGRRFSRATALQSHQLCHTDVFGDALEKASQNSATTPTSLLPPQKLYLCDKVKPESFAIGALVYSQETPQAGQISDLGCSEAEDGVVVDENEIGDFIVEVVSRLSYSSILSGMTRSGDAFQLTYDTDSVHLPCPARLFLTLETMVPNITKTRISLLSSLRQYLPLVPNH</sequence>
<evidence type="ECO:0000256" key="3">
    <source>
        <dbReference type="ARBA" id="ARBA00022723"/>
    </source>
</evidence>
<gene>
    <name evidence="14" type="ORF">AAFF_G00126460</name>
</gene>
<comment type="subcellular location">
    <subcellularLocation>
        <location evidence="1">Nucleus</location>
    </subcellularLocation>
</comment>
<dbReference type="PROSITE" id="PS50157">
    <property type="entry name" value="ZINC_FINGER_C2H2_2"/>
    <property type="match status" value="8"/>
</dbReference>
<feature type="domain" description="C2H2-type" evidence="13">
    <location>
        <begin position="173"/>
        <end position="200"/>
    </location>
</feature>
<feature type="domain" description="C2H2-type" evidence="13">
    <location>
        <begin position="359"/>
        <end position="386"/>
    </location>
</feature>
<keyword evidence="15" id="KW-1185">Reference proteome</keyword>
<dbReference type="PANTHER" id="PTHR24384:SF218">
    <property type="entry name" value="ZINC FINGER PROTEIN 502"/>
    <property type="match status" value="1"/>
</dbReference>
<evidence type="ECO:0000259" key="13">
    <source>
        <dbReference type="PROSITE" id="PS50157"/>
    </source>
</evidence>
<feature type="region of interest" description="Disordered" evidence="12">
    <location>
        <begin position="43"/>
        <end position="69"/>
    </location>
</feature>
<protein>
    <recommendedName>
        <fullName evidence="13">C2H2-type domain-containing protein</fullName>
    </recommendedName>
</protein>
<dbReference type="GO" id="GO:0000981">
    <property type="term" value="F:DNA-binding transcription factor activity, RNA polymerase II-specific"/>
    <property type="evidence" value="ECO:0007669"/>
    <property type="project" value="TreeGrafter"/>
</dbReference>
<keyword evidence="9" id="KW-0804">Transcription</keyword>
<dbReference type="FunFam" id="3.30.160.60:FF:000322">
    <property type="entry name" value="GDNF-inducible zinc finger protein 1"/>
    <property type="match status" value="1"/>
</dbReference>
<feature type="domain" description="C2H2-type" evidence="13">
    <location>
        <begin position="216"/>
        <end position="243"/>
    </location>
</feature>
<evidence type="ECO:0000313" key="15">
    <source>
        <dbReference type="Proteomes" id="UP001221898"/>
    </source>
</evidence>
<dbReference type="GO" id="GO:0008270">
    <property type="term" value="F:zinc ion binding"/>
    <property type="evidence" value="ECO:0007669"/>
    <property type="project" value="UniProtKB-KW"/>
</dbReference>
<dbReference type="GO" id="GO:0005634">
    <property type="term" value="C:nucleus"/>
    <property type="evidence" value="ECO:0007669"/>
    <property type="project" value="UniProtKB-SubCell"/>
</dbReference>
<dbReference type="InterPro" id="IPR050752">
    <property type="entry name" value="C2H2-ZF_domain"/>
</dbReference>
<evidence type="ECO:0000256" key="1">
    <source>
        <dbReference type="ARBA" id="ARBA00004123"/>
    </source>
</evidence>
<dbReference type="EMBL" id="JAINUG010000189">
    <property type="protein sequence ID" value="KAJ8388890.1"/>
    <property type="molecule type" value="Genomic_DNA"/>
</dbReference>
<dbReference type="PANTHER" id="PTHR24384">
    <property type="entry name" value="FINGER PUTATIVE TRANSCRIPTION FACTOR FAMILY-RELATED"/>
    <property type="match status" value="1"/>
</dbReference>
<evidence type="ECO:0000256" key="11">
    <source>
        <dbReference type="PROSITE-ProRule" id="PRU00042"/>
    </source>
</evidence>
<dbReference type="GO" id="GO:0000978">
    <property type="term" value="F:RNA polymerase II cis-regulatory region sequence-specific DNA binding"/>
    <property type="evidence" value="ECO:0007669"/>
    <property type="project" value="TreeGrafter"/>
</dbReference>
<evidence type="ECO:0000256" key="5">
    <source>
        <dbReference type="ARBA" id="ARBA00022771"/>
    </source>
</evidence>
<name>A0AAD7W9Y9_9TELE</name>
<proteinExistence type="inferred from homology"/>
<feature type="domain" description="C2H2-type" evidence="13">
    <location>
        <begin position="122"/>
        <end position="149"/>
    </location>
</feature>
<evidence type="ECO:0000256" key="6">
    <source>
        <dbReference type="ARBA" id="ARBA00022833"/>
    </source>
</evidence>
<dbReference type="AlphaFoldDB" id="A0AAD7W9Y9"/>
<evidence type="ECO:0000256" key="8">
    <source>
        <dbReference type="ARBA" id="ARBA00023125"/>
    </source>
</evidence>
<evidence type="ECO:0000256" key="10">
    <source>
        <dbReference type="ARBA" id="ARBA00023242"/>
    </source>
</evidence>
<dbReference type="Proteomes" id="UP001221898">
    <property type="component" value="Unassembled WGS sequence"/>
</dbReference>
<reference evidence="14" key="1">
    <citation type="journal article" date="2023" name="Science">
        <title>Genome structures resolve the early diversification of teleost fishes.</title>
        <authorList>
            <person name="Parey E."/>
            <person name="Louis A."/>
            <person name="Montfort J."/>
            <person name="Bouchez O."/>
            <person name="Roques C."/>
            <person name="Iampietro C."/>
            <person name="Lluch J."/>
            <person name="Castinel A."/>
            <person name="Donnadieu C."/>
            <person name="Desvignes T."/>
            <person name="Floi Bucao C."/>
            <person name="Jouanno E."/>
            <person name="Wen M."/>
            <person name="Mejri S."/>
            <person name="Dirks R."/>
            <person name="Jansen H."/>
            <person name="Henkel C."/>
            <person name="Chen W.J."/>
            <person name="Zahm M."/>
            <person name="Cabau C."/>
            <person name="Klopp C."/>
            <person name="Thompson A.W."/>
            <person name="Robinson-Rechavi M."/>
            <person name="Braasch I."/>
            <person name="Lecointre G."/>
            <person name="Bobe J."/>
            <person name="Postlethwait J.H."/>
            <person name="Berthelot C."/>
            <person name="Roest Crollius H."/>
            <person name="Guiguen Y."/>
        </authorList>
    </citation>
    <scope>NUCLEOTIDE SEQUENCE</scope>
    <source>
        <strain evidence="14">NC1722</strain>
    </source>
</reference>
<feature type="domain" description="C2H2-type" evidence="13">
    <location>
        <begin position="319"/>
        <end position="348"/>
    </location>
</feature>
<dbReference type="PROSITE" id="PS00028">
    <property type="entry name" value="ZINC_FINGER_C2H2_1"/>
    <property type="match status" value="8"/>
</dbReference>
<dbReference type="Gene3D" id="3.30.160.60">
    <property type="entry name" value="Classic Zinc Finger"/>
    <property type="match status" value="6"/>
</dbReference>
<dbReference type="SUPFAM" id="SSF57667">
    <property type="entry name" value="beta-beta-alpha zinc fingers"/>
    <property type="match status" value="3"/>
</dbReference>
<accession>A0AAD7W9Y9</accession>
<evidence type="ECO:0000313" key="14">
    <source>
        <dbReference type="EMBL" id="KAJ8388890.1"/>
    </source>
</evidence>
<evidence type="ECO:0000256" key="4">
    <source>
        <dbReference type="ARBA" id="ARBA00022737"/>
    </source>
</evidence>
<keyword evidence="10" id="KW-0539">Nucleus</keyword>